<name>I3W0K6_PSESX</name>
<proteinExistence type="predicted"/>
<dbReference type="AlphaFoldDB" id="I3W0K6"/>
<dbReference type="EMBL" id="JQ418525">
    <property type="protein sequence ID" value="AFK89133.1"/>
    <property type="molecule type" value="Genomic_DNA"/>
</dbReference>
<keyword evidence="1" id="KW-0614">Plasmid</keyword>
<accession>I3W0K6</accession>
<sequence>MNKIEQAEEKVNTSVQYLYLNAFIMTQADEIIDFFLETQWRLLGA</sequence>
<geneLocation type="plasmid" evidence="1">
    <name>pB76-81</name>
</geneLocation>
<organism evidence="1">
    <name type="scientific">Pseudomonas syringae</name>
    <dbReference type="NCBI Taxonomy" id="317"/>
    <lineage>
        <taxon>Bacteria</taxon>
        <taxon>Pseudomonadati</taxon>
        <taxon>Pseudomonadota</taxon>
        <taxon>Gammaproteobacteria</taxon>
        <taxon>Pseudomonadales</taxon>
        <taxon>Pseudomonadaceae</taxon>
        <taxon>Pseudomonas</taxon>
    </lineage>
</organism>
<protein>
    <submittedName>
        <fullName evidence="1">Uncharacterized protein</fullName>
    </submittedName>
</protein>
<evidence type="ECO:0000313" key="1">
    <source>
        <dbReference type="EMBL" id="AFK89133.1"/>
    </source>
</evidence>
<reference evidence="1" key="1">
    <citation type="submission" date="2012-01" db="EMBL/GenBank/DDBJ databases">
        <authorList>
            <person name="Summers A.O."/>
            <person name="Wireman J."/>
        </authorList>
    </citation>
    <scope>NUCLEOTIDE SEQUENCE</scope>
    <source>
        <strain evidence="1">B76</strain>
        <plasmid evidence="1">pB76-81</plasmid>
    </source>
</reference>